<reference evidence="4" key="1">
    <citation type="journal article" date="2019" name="Int. J. Syst. Evol. Microbiol.">
        <title>The Global Catalogue of Microorganisms (GCM) 10K type strain sequencing project: providing services to taxonomists for standard genome sequencing and annotation.</title>
        <authorList>
            <consortium name="The Broad Institute Genomics Platform"/>
            <consortium name="The Broad Institute Genome Sequencing Center for Infectious Disease"/>
            <person name="Wu L."/>
            <person name="Ma J."/>
        </authorList>
    </citation>
    <scope>NUCLEOTIDE SEQUENCE [LARGE SCALE GENOMIC DNA]</scope>
    <source>
        <strain evidence="4">CGMCC 4.7241</strain>
    </source>
</reference>
<feature type="domain" description="Alpha/beta hydrolase fold-3" evidence="2">
    <location>
        <begin position="82"/>
        <end position="284"/>
    </location>
</feature>
<protein>
    <submittedName>
        <fullName evidence="3">Alpha/beta hydrolase</fullName>
    </submittedName>
</protein>
<proteinExistence type="predicted"/>
<dbReference type="PANTHER" id="PTHR48081:SF8">
    <property type="entry name" value="ALPHA_BETA HYDROLASE FOLD-3 DOMAIN-CONTAINING PROTEIN-RELATED"/>
    <property type="match status" value="1"/>
</dbReference>
<dbReference type="InterPro" id="IPR029058">
    <property type="entry name" value="AB_hydrolase_fold"/>
</dbReference>
<evidence type="ECO:0000313" key="3">
    <source>
        <dbReference type="EMBL" id="MFC3764295.1"/>
    </source>
</evidence>
<dbReference type="Proteomes" id="UP001595699">
    <property type="component" value="Unassembled WGS sequence"/>
</dbReference>
<evidence type="ECO:0000256" key="1">
    <source>
        <dbReference type="ARBA" id="ARBA00022801"/>
    </source>
</evidence>
<dbReference type="PANTHER" id="PTHR48081">
    <property type="entry name" value="AB HYDROLASE SUPERFAMILY PROTEIN C4A8.06C"/>
    <property type="match status" value="1"/>
</dbReference>
<dbReference type="GO" id="GO:0016787">
    <property type="term" value="F:hydrolase activity"/>
    <property type="evidence" value="ECO:0007669"/>
    <property type="project" value="UniProtKB-KW"/>
</dbReference>
<sequence length="306" mass="32960">MSVRSDPRFAVETEAFLELLGPRDEPVSLDDLVASRTAPRNPALFGTAPPIAIREDLVLDLPGRDVRARLYRDDAETPAPLLLWLHGGGFVAGALDDVDVVCTGLAKQARVNVVSLDYRLAPEHPFPAGLDDTYDAIAWLHTHKARLGGDGEVLAGGQSAGANLVAAACLRARDEGGPRVARQLLCYPSVGMHRDTASQRLFDGVVLNSKHSHWFDELYLAGQEVTPYVAPLQAPSHADLPRALVIGAGRDPLRDDARDYAKALENAGVETEYVEYADTPHAFLQFAGMLPTAVRAAIGDLSVYLP</sequence>
<gene>
    <name evidence="3" type="ORF">ACFOUW_25895</name>
</gene>
<dbReference type="SUPFAM" id="SSF53474">
    <property type="entry name" value="alpha/beta-Hydrolases"/>
    <property type="match status" value="1"/>
</dbReference>
<keyword evidence="1 3" id="KW-0378">Hydrolase</keyword>
<name>A0ABV7YKP2_9ACTN</name>
<keyword evidence="4" id="KW-1185">Reference proteome</keyword>
<dbReference type="RefSeq" id="WP_205115176.1">
    <property type="nucleotide sequence ID" value="NZ_JAFBCM010000001.1"/>
</dbReference>
<dbReference type="InterPro" id="IPR013094">
    <property type="entry name" value="AB_hydrolase_3"/>
</dbReference>
<dbReference type="EMBL" id="JBHRZH010000023">
    <property type="protein sequence ID" value="MFC3764295.1"/>
    <property type="molecule type" value="Genomic_DNA"/>
</dbReference>
<dbReference type="Pfam" id="PF07859">
    <property type="entry name" value="Abhydrolase_3"/>
    <property type="match status" value="1"/>
</dbReference>
<evidence type="ECO:0000313" key="4">
    <source>
        <dbReference type="Proteomes" id="UP001595699"/>
    </source>
</evidence>
<evidence type="ECO:0000259" key="2">
    <source>
        <dbReference type="Pfam" id="PF07859"/>
    </source>
</evidence>
<organism evidence="3 4">
    <name type="scientific">Tenggerimyces flavus</name>
    <dbReference type="NCBI Taxonomy" id="1708749"/>
    <lineage>
        <taxon>Bacteria</taxon>
        <taxon>Bacillati</taxon>
        <taxon>Actinomycetota</taxon>
        <taxon>Actinomycetes</taxon>
        <taxon>Propionibacteriales</taxon>
        <taxon>Nocardioidaceae</taxon>
        <taxon>Tenggerimyces</taxon>
    </lineage>
</organism>
<dbReference type="Gene3D" id="3.40.50.1820">
    <property type="entry name" value="alpha/beta hydrolase"/>
    <property type="match status" value="1"/>
</dbReference>
<comment type="caution">
    <text evidence="3">The sequence shown here is derived from an EMBL/GenBank/DDBJ whole genome shotgun (WGS) entry which is preliminary data.</text>
</comment>
<dbReference type="InterPro" id="IPR050300">
    <property type="entry name" value="GDXG_lipolytic_enzyme"/>
</dbReference>
<accession>A0ABV7YKP2</accession>